<feature type="active site" description="Proton donor/acceptor" evidence="7">
    <location>
        <position position="422"/>
    </location>
</feature>
<evidence type="ECO:0000313" key="10">
    <source>
        <dbReference type="Proteomes" id="UP000325684"/>
    </source>
</evidence>
<evidence type="ECO:0000256" key="3">
    <source>
        <dbReference type="ARBA" id="ARBA00022679"/>
    </source>
</evidence>
<dbReference type="UniPathway" id="UPA00219"/>
<evidence type="ECO:0000313" key="9">
    <source>
        <dbReference type="EMBL" id="KAB0265148.1"/>
    </source>
</evidence>
<dbReference type="GO" id="GO:0071972">
    <property type="term" value="F:peptidoglycan L,D-transpeptidase activity"/>
    <property type="evidence" value="ECO:0007669"/>
    <property type="project" value="TreeGrafter"/>
</dbReference>
<dbReference type="InterPro" id="IPR036365">
    <property type="entry name" value="PGBD-like_sf"/>
</dbReference>
<evidence type="ECO:0000256" key="4">
    <source>
        <dbReference type="ARBA" id="ARBA00022960"/>
    </source>
</evidence>
<dbReference type="PROSITE" id="PS52029">
    <property type="entry name" value="LD_TPASE"/>
    <property type="match status" value="1"/>
</dbReference>
<evidence type="ECO:0000256" key="6">
    <source>
        <dbReference type="ARBA" id="ARBA00023316"/>
    </source>
</evidence>
<dbReference type="OrthoDB" id="9787225at2"/>
<dbReference type="GO" id="GO:0005576">
    <property type="term" value="C:extracellular region"/>
    <property type="evidence" value="ECO:0007669"/>
    <property type="project" value="TreeGrafter"/>
</dbReference>
<dbReference type="GO" id="GO:0016740">
    <property type="term" value="F:transferase activity"/>
    <property type="evidence" value="ECO:0007669"/>
    <property type="project" value="UniProtKB-KW"/>
</dbReference>
<evidence type="ECO:0000256" key="1">
    <source>
        <dbReference type="ARBA" id="ARBA00004752"/>
    </source>
</evidence>
<dbReference type="AlphaFoldDB" id="A0A5N3P5Z3"/>
<dbReference type="Gene3D" id="2.40.440.10">
    <property type="entry name" value="L,D-transpeptidase catalytic domain-like"/>
    <property type="match status" value="1"/>
</dbReference>
<dbReference type="InterPro" id="IPR036366">
    <property type="entry name" value="PGBDSf"/>
</dbReference>
<dbReference type="CDD" id="cd16913">
    <property type="entry name" value="YkuD_like"/>
    <property type="match status" value="1"/>
</dbReference>
<comment type="similarity">
    <text evidence="2">Belongs to the YkuD family.</text>
</comment>
<evidence type="ECO:0000256" key="7">
    <source>
        <dbReference type="PROSITE-ProRule" id="PRU01373"/>
    </source>
</evidence>
<dbReference type="Gene3D" id="1.10.101.10">
    <property type="entry name" value="PGBD-like superfamily/PGBD"/>
    <property type="match status" value="1"/>
</dbReference>
<dbReference type="PANTHER" id="PTHR30582">
    <property type="entry name" value="L,D-TRANSPEPTIDASE"/>
    <property type="match status" value="1"/>
</dbReference>
<dbReference type="Pfam" id="PF01471">
    <property type="entry name" value="PG_binding_1"/>
    <property type="match status" value="1"/>
</dbReference>
<keyword evidence="3" id="KW-0808">Transferase</keyword>
<organism evidence="9 10">
    <name type="scientific">Microvirga brassicacearum</name>
    <dbReference type="NCBI Taxonomy" id="2580413"/>
    <lineage>
        <taxon>Bacteria</taxon>
        <taxon>Pseudomonadati</taxon>
        <taxon>Pseudomonadota</taxon>
        <taxon>Alphaproteobacteria</taxon>
        <taxon>Hyphomicrobiales</taxon>
        <taxon>Methylobacteriaceae</taxon>
        <taxon>Microvirga</taxon>
    </lineage>
</organism>
<dbReference type="Pfam" id="PF03734">
    <property type="entry name" value="YkuD"/>
    <property type="match status" value="1"/>
</dbReference>
<keyword evidence="6 7" id="KW-0961">Cell wall biogenesis/degradation</keyword>
<gene>
    <name evidence="9" type="ORF">FEZ63_20125</name>
</gene>
<dbReference type="SUPFAM" id="SSF141523">
    <property type="entry name" value="L,D-transpeptidase catalytic domain-like"/>
    <property type="match status" value="1"/>
</dbReference>
<keyword evidence="10" id="KW-1185">Reference proteome</keyword>
<name>A0A5N3P5Z3_9HYPH</name>
<evidence type="ECO:0000256" key="5">
    <source>
        <dbReference type="ARBA" id="ARBA00022984"/>
    </source>
</evidence>
<dbReference type="SUPFAM" id="SSF47090">
    <property type="entry name" value="PGBD-like"/>
    <property type="match status" value="1"/>
</dbReference>
<comment type="caution">
    <text evidence="9">The sequence shown here is derived from an EMBL/GenBank/DDBJ whole genome shotgun (WGS) entry which is preliminary data.</text>
</comment>
<dbReference type="InterPro" id="IPR050979">
    <property type="entry name" value="LD-transpeptidase"/>
</dbReference>
<keyword evidence="5 7" id="KW-0573">Peptidoglycan synthesis</keyword>
<dbReference type="GO" id="GO:0008360">
    <property type="term" value="P:regulation of cell shape"/>
    <property type="evidence" value="ECO:0007669"/>
    <property type="project" value="UniProtKB-UniRule"/>
</dbReference>
<comment type="pathway">
    <text evidence="1 7">Cell wall biogenesis; peptidoglycan biosynthesis.</text>
</comment>
<reference evidence="9 10" key="1">
    <citation type="journal article" date="2019" name="Microorganisms">
        <title>Genome Insights into the Novel Species Microvirga brassicacearum, a Rapeseed Endophyte with Biotechnological Potential.</title>
        <authorList>
            <person name="Jimenez-Gomez A."/>
            <person name="Saati-Santamaria Z."/>
            <person name="Igual J.M."/>
            <person name="Rivas R."/>
            <person name="Mateos P.F."/>
            <person name="Garcia-Fraile P."/>
        </authorList>
    </citation>
    <scope>NUCLEOTIDE SEQUENCE [LARGE SCALE GENOMIC DNA]</scope>
    <source>
        <strain evidence="9 10">CDVBN77</strain>
    </source>
</reference>
<feature type="active site" description="Nucleophile" evidence="7">
    <location>
        <position position="438"/>
    </location>
</feature>
<accession>A0A5N3P5Z3</accession>
<sequence length="478" mass="51640">MWKSITPCAPGSRSILGEQPRGHLTMRQRALAPVNPDSWGLRRLRALVLFVRFLTGEEGQPLPRACKLDGQTILRLGFTVNANLMANSQRCSPEFFKRHAMRFTNGFGLSTAALILVTGPVLAQAQIPAVVEQSDIGSTTGKLDPIGALIEKQAGSKPRPPADELIAATNRPGSSVIPGIGEQSAMIIKLQVLLDRAHASPGVIDGYNGDNVGKAIAAVEEMMGLEVDGIPDESVWSTLEQTHPTPPLVEYVIKEDDVAGPFAREIPTDYAEMAKLDRLAYRNAVELLAEKFHMDENLLRQMNPDADFSAAGARIVVADVGRPVTAKVARLVADKVQKRLLGFDTQGTLVLSYPATIGSIDLPSPDGSHIVKNIVTDPEYWYRPKVNFKQGQNTQALRLAPGPNNPVGAVWIGLDKPTYGIHGTPAPNKIDKTNSHGCVRLTNWDVRELAKLVQPGVVVEFVGPPAAAEPEVVGSIRR</sequence>
<dbReference type="Proteomes" id="UP000325684">
    <property type="component" value="Unassembled WGS sequence"/>
</dbReference>
<protein>
    <submittedName>
        <fullName evidence="9">Murein L,D-transpeptidase</fullName>
    </submittedName>
</protein>
<dbReference type="InterPro" id="IPR038063">
    <property type="entry name" value="Transpep_catalytic_dom"/>
</dbReference>
<dbReference type="InterPro" id="IPR005490">
    <property type="entry name" value="LD_TPept_cat_dom"/>
</dbReference>
<dbReference type="GO" id="GO:0071555">
    <property type="term" value="P:cell wall organization"/>
    <property type="evidence" value="ECO:0007669"/>
    <property type="project" value="UniProtKB-UniRule"/>
</dbReference>
<evidence type="ECO:0000259" key="8">
    <source>
        <dbReference type="PROSITE" id="PS52029"/>
    </source>
</evidence>
<dbReference type="PANTHER" id="PTHR30582:SF30">
    <property type="entry name" value="BLR4375 PROTEIN"/>
    <property type="match status" value="1"/>
</dbReference>
<dbReference type="EMBL" id="VCMV01000042">
    <property type="protein sequence ID" value="KAB0265148.1"/>
    <property type="molecule type" value="Genomic_DNA"/>
</dbReference>
<dbReference type="InterPro" id="IPR002477">
    <property type="entry name" value="Peptidoglycan-bd-like"/>
</dbReference>
<keyword evidence="4 7" id="KW-0133">Cell shape</keyword>
<feature type="domain" description="L,D-TPase catalytic" evidence="8">
    <location>
        <begin position="329"/>
        <end position="462"/>
    </location>
</feature>
<dbReference type="GO" id="GO:0018104">
    <property type="term" value="P:peptidoglycan-protein cross-linking"/>
    <property type="evidence" value="ECO:0007669"/>
    <property type="project" value="TreeGrafter"/>
</dbReference>
<proteinExistence type="inferred from homology"/>
<evidence type="ECO:0000256" key="2">
    <source>
        <dbReference type="ARBA" id="ARBA00005992"/>
    </source>
</evidence>